<dbReference type="OrthoDB" id="4062651at2759"/>
<dbReference type="AlphaFoldDB" id="F0XS45"/>
<keyword evidence="3" id="KW-0808">Transferase</keyword>
<dbReference type="Pfam" id="PF00069">
    <property type="entry name" value="Pkinase"/>
    <property type="match status" value="1"/>
</dbReference>
<evidence type="ECO:0000313" key="3">
    <source>
        <dbReference type="EMBL" id="EFW99441.1"/>
    </source>
</evidence>
<protein>
    <submittedName>
        <fullName evidence="3">Protein kinase domain containing protein</fullName>
    </submittedName>
</protein>
<dbReference type="Proteomes" id="UP000007796">
    <property type="component" value="Unassembled WGS sequence"/>
</dbReference>
<dbReference type="GO" id="GO:0005524">
    <property type="term" value="F:ATP binding"/>
    <property type="evidence" value="ECO:0007669"/>
    <property type="project" value="InterPro"/>
</dbReference>
<dbReference type="HOGENOM" id="CLU_017513_2_0_1"/>
<reference evidence="3 4" key="1">
    <citation type="journal article" date="2011" name="Proc. Natl. Acad. Sci. U.S.A.">
        <title>Genome and transcriptome analyses of the mountain pine beetle-fungal symbiont Grosmannia clavigera, a lodgepole pine pathogen.</title>
        <authorList>
            <person name="DiGuistini S."/>
            <person name="Wang Y."/>
            <person name="Liao N.Y."/>
            <person name="Taylor G."/>
            <person name="Tanguay P."/>
            <person name="Feau N."/>
            <person name="Henrissat B."/>
            <person name="Chan S.K."/>
            <person name="Hesse-Orce U."/>
            <person name="Alamouti S.M."/>
            <person name="Tsui C.K.M."/>
            <person name="Docking R.T."/>
            <person name="Levasseur A."/>
            <person name="Haridas S."/>
            <person name="Robertson G."/>
            <person name="Birol I."/>
            <person name="Holt R.A."/>
            <person name="Marra M.A."/>
            <person name="Hamelin R.C."/>
            <person name="Hirst M."/>
            <person name="Jones S.J.M."/>
            <person name="Bohlmann J."/>
            <person name="Breuil C."/>
        </authorList>
    </citation>
    <scope>NUCLEOTIDE SEQUENCE [LARGE SCALE GENOMIC DNA]</scope>
    <source>
        <strain evidence="4">kw1407 / UAMH 11150</strain>
    </source>
</reference>
<dbReference type="EMBL" id="GL629990">
    <property type="protein sequence ID" value="EFW99441.1"/>
    <property type="molecule type" value="Genomic_DNA"/>
</dbReference>
<organism evidence="4">
    <name type="scientific">Grosmannia clavigera (strain kw1407 / UAMH 11150)</name>
    <name type="common">Blue stain fungus</name>
    <name type="synonym">Graphiocladiella clavigera</name>
    <dbReference type="NCBI Taxonomy" id="655863"/>
    <lineage>
        <taxon>Eukaryota</taxon>
        <taxon>Fungi</taxon>
        <taxon>Dikarya</taxon>
        <taxon>Ascomycota</taxon>
        <taxon>Pezizomycotina</taxon>
        <taxon>Sordariomycetes</taxon>
        <taxon>Sordariomycetidae</taxon>
        <taxon>Ophiostomatales</taxon>
        <taxon>Ophiostomataceae</taxon>
        <taxon>Leptographium</taxon>
    </lineage>
</organism>
<keyword evidence="4" id="KW-1185">Reference proteome</keyword>
<dbReference type="InterPro" id="IPR011009">
    <property type="entry name" value="Kinase-like_dom_sf"/>
</dbReference>
<dbReference type="eggNOG" id="KOG0593">
    <property type="taxonomic scope" value="Eukaryota"/>
</dbReference>
<evidence type="ECO:0000259" key="2">
    <source>
        <dbReference type="PROSITE" id="PS50011"/>
    </source>
</evidence>
<dbReference type="Gene3D" id="1.10.510.10">
    <property type="entry name" value="Transferase(Phosphotransferase) domain 1"/>
    <property type="match status" value="1"/>
</dbReference>
<dbReference type="GO" id="GO:0004674">
    <property type="term" value="F:protein serine/threonine kinase activity"/>
    <property type="evidence" value="ECO:0007669"/>
    <property type="project" value="TreeGrafter"/>
</dbReference>
<dbReference type="PANTHER" id="PTHR24359:SF37">
    <property type="entry name" value="PROTEIN KINASE DOMAIN-CONTAINING PROTEIN"/>
    <property type="match status" value="1"/>
</dbReference>
<dbReference type="SMART" id="SM00220">
    <property type="entry name" value="S_TKc"/>
    <property type="match status" value="1"/>
</dbReference>
<gene>
    <name evidence="3" type="ORF">CMQ_7809</name>
</gene>
<evidence type="ECO:0000256" key="1">
    <source>
        <dbReference type="SAM" id="MobiDB-lite"/>
    </source>
</evidence>
<dbReference type="RefSeq" id="XP_014168924.1">
    <property type="nucleotide sequence ID" value="XM_014313449.1"/>
</dbReference>
<dbReference type="InParanoid" id="F0XS45"/>
<dbReference type="PROSITE" id="PS50011">
    <property type="entry name" value="PROTEIN_KINASE_DOM"/>
    <property type="match status" value="1"/>
</dbReference>
<dbReference type="InterPro" id="IPR000719">
    <property type="entry name" value="Prot_kinase_dom"/>
</dbReference>
<sequence>MVARQILGKTEVRDQGSENGLEEENVTKTSCLRRIFVLLNTLDKTEAIKDFIASGLNDSSLPFRRDHRNDCALFSRSKPNTPIQFISDSWKPHEIEYFYANQWSTISPRFSKSKRHKSVHHYKLSKNDILPFVQVDGNALQNHHGGTADVSRVFIHDDHHTFGARKDFAGSFAVKSLRPFSPVAFKNEVDMLKKFSDDDAYPHLISLLATYEQHNHFHMVFDWAERNLKGYWEHVQPQPSATDRKTVLWVGEQCKGIARGIVDLHQYETFDRSQADQSPIVVFGHHGDIKEENILWFPGTEEPQGNPNRGILKLADFGLARFRSNNTRSLDAAKGLCATPSYRSPESDLNNLQGRSYDIWTLGILYLQMITWLLGGWPLLQDFTMKRKCPDPSWRYWETDTFFERNPTAEGTSKTLHIIKPVVTRFIEELHHNKSCTIFLHEFLDLIAEQMLIVEGSEKVRISATNLYAELKRMVKRCSEDDVYALTPSQWGKSQPCGHGRPAAVEPLSTQNLLKLESQEGPSC</sequence>
<keyword evidence="3" id="KW-0418">Kinase</keyword>
<feature type="domain" description="Protein kinase" evidence="2">
    <location>
        <begin position="139"/>
        <end position="475"/>
    </location>
</feature>
<dbReference type="STRING" id="655863.F0XS45"/>
<dbReference type="SUPFAM" id="SSF56112">
    <property type="entry name" value="Protein kinase-like (PK-like)"/>
    <property type="match status" value="1"/>
</dbReference>
<dbReference type="GeneID" id="25981394"/>
<accession>F0XS45</accession>
<feature type="region of interest" description="Disordered" evidence="1">
    <location>
        <begin position="1"/>
        <end position="23"/>
    </location>
</feature>
<evidence type="ECO:0000313" key="4">
    <source>
        <dbReference type="Proteomes" id="UP000007796"/>
    </source>
</evidence>
<dbReference type="PANTHER" id="PTHR24359">
    <property type="entry name" value="SERINE/THREONINE-PROTEIN KINASE SBK1"/>
    <property type="match status" value="1"/>
</dbReference>
<proteinExistence type="predicted"/>
<name>F0XS45_GROCL</name>